<organism evidence="1 2">
    <name type="scientific">Plasmopara halstedii</name>
    <name type="common">Downy mildew of sunflower</name>
    <dbReference type="NCBI Taxonomy" id="4781"/>
    <lineage>
        <taxon>Eukaryota</taxon>
        <taxon>Sar</taxon>
        <taxon>Stramenopiles</taxon>
        <taxon>Oomycota</taxon>
        <taxon>Peronosporomycetes</taxon>
        <taxon>Peronosporales</taxon>
        <taxon>Peronosporaceae</taxon>
        <taxon>Plasmopara</taxon>
    </lineage>
</organism>
<dbReference type="Proteomes" id="UP000054928">
    <property type="component" value="Unassembled WGS sequence"/>
</dbReference>
<dbReference type="GeneID" id="36407711"/>
<reference evidence="2" key="1">
    <citation type="submission" date="2014-09" db="EMBL/GenBank/DDBJ databases">
        <authorList>
            <person name="Sharma Rahul"/>
            <person name="Thines Marco"/>
        </authorList>
    </citation>
    <scope>NUCLEOTIDE SEQUENCE [LARGE SCALE GENOMIC DNA]</scope>
</reference>
<accession>A0A0P1ANH0</accession>
<evidence type="ECO:0000313" key="2">
    <source>
        <dbReference type="Proteomes" id="UP000054928"/>
    </source>
</evidence>
<dbReference type="EMBL" id="CCYD01000645">
    <property type="protein sequence ID" value="CEG42374.1"/>
    <property type="molecule type" value="Genomic_DNA"/>
</dbReference>
<evidence type="ECO:0000313" key="1">
    <source>
        <dbReference type="EMBL" id="CEG42374.1"/>
    </source>
</evidence>
<protein>
    <submittedName>
        <fullName evidence="1">Uncharacterized protein</fullName>
    </submittedName>
</protein>
<dbReference type="RefSeq" id="XP_024578743.1">
    <property type="nucleotide sequence ID" value="XM_024728246.1"/>
</dbReference>
<dbReference type="AlphaFoldDB" id="A0A0P1ANH0"/>
<keyword evidence="2" id="KW-1185">Reference proteome</keyword>
<proteinExistence type="predicted"/>
<name>A0A0P1ANH0_PLAHL</name>
<sequence>MTESINAACIRITHKLTMNEKCRTLNLQKRAVTTVQKTGRMMVLLPSARRYPGAPTTAGLAC</sequence>